<dbReference type="GO" id="GO:0006879">
    <property type="term" value="P:intracellular iron ion homeostasis"/>
    <property type="evidence" value="ECO:0007669"/>
    <property type="project" value="TreeGrafter"/>
</dbReference>
<dbReference type="GO" id="GO:0005507">
    <property type="term" value="F:copper ion binding"/>
    <property type="evidence" value="ECO:0007669"/>
    <property type="project" value="InterPro"/>
</dbReference>
<dbReference type="GO" id="GO:0006878">
    <property type="term" value="P:intracellular copper ion homeostasis"/>
    <property type="evidence" value="ECO:0007669"/>
    <property type="project" value="TreeGrafter"/>
</dbReference>
<accession>G0SAQ9</accession>
<dbReference type="Proteomes" id="UP000008066">
    <property type="component" value="Unassembled WGS sequence"/>
</dbReference>
<dbReference type="KEGG" id="cthr:CTHT_0043160"/>
<dbReference type="Gene3D" id="3.90.430.10">
    <property type="entry name" value="Copper fist DNA-binding domain"/>
    <property type="match status" value="1"/>
</dbReference>
<evidence type="ECO:0000256" key="5">
    <source>
        <dbReference type="ARBA" id="ARBA00023015"/>
    </source>
</evidence>
<feature type="compositionally biased region" description="Basic residues" evidence="8">
    <location>
        <begin position="149"/>
        <end position="159"/>
    </location>
</feature>
<dbReference type="SMART" id="SM00412">
    <property type="entry name" value="Cu_FIST"/>
    <property type="match status" value="1"/>
</dbReference>
<comment type="subcellular location">
    <subcellularLocation>
        <location evidence="1">Nucleus</location>
    </subcellularLocation>
</comment>
<keyword evidence="6" id="KW-0804">Transcription</keyword>
<dbReference type="PANTHER" id="PTHR28088">
    <property type="entry name" value="TRANSCRIPTIONAL ACTIVATOR HAA1-RELATED"/>
    <property type="match status" value="1"/>
</dbReference>
<evidence type="ECO:0000259" key="9">
    <source>
        <dbReference type="PROSITE" id="PS50073"/>
    </source>
</evidence>
<feature type="compositionally biased region" description="Basic and acidic residues" evidence="8">
    <location>
        <begin position="72"/>
        <end position="83"/>
    </location>
</feature>
<feature type="domain" description="Copper-fist" evidence="9">
    <location>
        <begin position="1"/>
        <end position="39"/>
    </location>
</feature>
<protein>
    <submittedName>
        <fullName evidence="10">Putative copper resistance protein</fullName>
    </submittedName>
</protein>
<dbReference type="AlphaFoldDB" id="G0SAQ9"/>
<evidence type="ECO:0000256" key="7">
    <source>
        <dbReference type="ARBA" id="ARBA00023242"/>
    </source>
</evidence>
<dbReference type="OMA" id="AHIKCDC"/>
<dbReference type="eggNOG" id="ENOG502S7CA">
    <property type="taxonomic scope" value="Eukaryota"/>
</dbReference>
<dbReference type="EMBL" id="GL988043">
    <property type="protein sequence ID" value="EGS19831.1"/>
    <property type="molecule type" value="Genomic_DNA"/>
</dbReference>
<evidence type="ECO:0000256" key="2">
    <source>
        <dbReference type="ARBA" id="ARBA00022723"/>
    </source>
</evidence>
<evidence type="ECO:0000313" key="11">
    <source>
        <dbReference type="Proteomes" id="UP000008066"/>
    </source>
</evidence>
<keyword evidence="7" id="KW-0539">Nucleus</keyword>
<dbReference type="GO" id="GO:0000978">
    <property type="term" value="F:RNA polymerase II cis-regulatory region sequence-specific DNA binding"/>
    <property type="evidence" value="ECO:0007669"/>
    <property type="project" value="TreeGrafter"/>
</dbReference>
<feature type="region of interest" description="Disordered" evidence="8">
    <location>
        <begin position="71"/>
        <end position="226"/>
    </location>
</feature>
<evidence type="ECO:0000256" key="3">
    <source>
        <dbReference type="ARBA" id="ARBA00022833"/>
    </source>
</evidence>
<feature type="compositionally biased region" description="Low complexity" evidence="8">
    <location>
        <begin position="100"/>
        <end position="126"/>
    </location>
</feature>
<dbReference type="STRING" id="759272.G0SAQ9"/>
<name>G0SAQ9_CHATD</name>
<sequence length="447" mass="47959">MIINGEKYACEACVRGHRVSNCQHHDRPLQHINKKGRPVSQCAHCRAMRKSRSAHVRCDCGEKTTKCVHLRPPLEGHKGKKDSPSQQLDPVPESGAEAVNASNSPSPTTSSSSSANGSNKSSSKPSSRPRRRASTMSSDGMLSFDANGHHKPTHRHNKAAQKCSPYQLNRVNSLPHGSLKHRSMDDLIGAADCPSRNSSGSGSDEQMQRRVRSEAASPLLDGSSGFSQMNGQLPPLDLSNIKYTPYIPNSADFFGSLSDYEQPLFSAGLSATSVDWNNYEGLDFNSKSTDFSPSSYSQPQSFGGFDFSGPDSIPTLTATASTSGEVSEVEDFLSNPLDDFDAFSTATGTTSGYSISTSQLGLLSSNPSELSSLEFDDFNFMKKASSKFMSATGPLDDPLLTGATAAAPNFSALAALDEDSTFWINDYSGLPLTDSPNDSSMPSFWDS</sequence>
<dbReference type="PANTHER" id="PTHR28088:SF5">
    <property type="entry name" value="TRANSCRIPTIONAL ACTIVATOR HAA1-RELATED"/>
    <property type="match status" value="1"/>
</dbReference>
<reference evidence="10 11" key="1">
    <citation type="journal article" date="2011" name="Cell">
        <title>Insight into structure and assembly of the nuclear pore complex by utilizing the genome of a eukaryotic thermophile.</title>
        <authorList>
            <person name="Amlacher S."/>
            <person name="Sarges P."/>
            <person name="Flemming D."/>
            <person name="van Noort V."/>
            <person name="Kunze R."/>
            <person name="Devos D.P."/>
            <person name="Arumugam M."/>
            <person name="Bork P."/>
            <person name="Hurt E."/>
        </authorList>
    </citation>
    <scope>NUCLEOTIDE SEQUENCE [LARGE SCALE GENOMIC DNA]</scope>
    <source>
        <strain evidence="11">DSM 1495 / CBS 144.50 / IMI 039719</strain>
    </source>
</reference>
<evidence type="ECO:0000256" key="6">
    <source>
        <dbReference type="ARBA" id="ARBA00023163"/>
    </source>
</evidence>
<dbReference type="InterPro" id="IPR051763">
    <property type="entry name" value="Copper_Homeo_Regul"/>
</dbReference>
<dbReference type="PROSITE" id="PS50073">
    <property type="entry name" value="COPPER_FIST_2"/>
    <property type="match status" value="1"/>
</dbReference>
<proteinExistence type="predicted"/>
<evidence type="ECO:0000256" key="8">
    <source>
        <dbReference type="SAM" id="MobiDB-lite"/>
    </source>
</evidence>
<feature type="compositionally biased region" description="Polar residues" evidence="8">
    <location>
        <begin position="195"/>
        <end position="205"/>
    </location>
</feature>
<evidence type="ECO:0000313" key="10">
    <source>
        <dbReference type="EMBL" id="EGS19831.1"/>
    </source>
</evidence>
<dbReference type="GO" id="GO:0005634">
    <property type="term" value="C:nucleus"/>
    <property type="evidence" value="ECO:0007669"/>
    <property type="project" value="UniProtKB-SubCell"/>
</dbReference>
<dbReference type="HOGENOM" id="CLU_022327_1_0_1"/>
<keyword evidence="4" id="KW-0186">Copper</keyword>
<evidence type="ECO:0000256" key="4">
    <source>
        <dbReference type="ARBA" id="ARBA00023008"/>
    </source>
</evidence>
<dbReference type="OrthoDB" id="5600085at2759"/>
<dbReference type="SUPFAM" id="SSF57879">
    <property type="entry name" value="Zinc domain conserved in yeast copper-regulated transcription factors"/>
    <property type="match status" value="1"/>
</dbReference>
<evidence type="ECO:0000256" key="1">
    <source>
        <dbReference type="ARBA" id="ARBA00004123"/>
    </source>
</evidence>
<dbReference type="GO" id="GO:0000981">
    <property type="term" value="F:DNA-binding transcription factor activity, RNA polymerase II-specific"/>
    <property type="evidence" value="ECO:0007669"/>
    <property type="project" value="TreeGrafter"/>
</dbReference>
<keyword evidence="11" id="KW-1185">Reference proteome</keyword>
<dbReference type="PRINTS" id="PR00617">
    <property type="entry name" value="COPPERFIST"/>
</dbReference>
<gene>
    <name evidence="10" type="ORF">CTHT_0043160</name>
</gene>
<dbReference type="GO" id="GO:0045944">
    <property type="term" value="P:positive regulation of transcription by RNA polymerase II"/>
    <property type="evidence" value="ECO:0007669"/>
    <property type="project" value="TreeGrafter"/>
</dbReference>
<dbReference type="InterPro" id="IPR001083">
    <property type="entry name" value="Cu_fist_DNA-bd_dom"/>
</dbReference>
<dbReference type="Pfam" id="PF00649">
    <property type="entry name" value="Copper-fist"/>
    <property type="match status" value="1"/>
</dbReference>
<dbReference type="FunFam" id="3.90.430.10:FF:000001">
    <property type="entry name" value="Copper fist DNA-binding protein"/>
    <property type="match status" value="1"/>
</dbReference>
<dbReference type="SMART" id="SM01090">
    <property type="entry name" value="Copper-fist"/>
    <property type="match status" value="1"/>
</dbReference>
<organism evidence="11">
    <name type="scientific">Chaetomium thermophilum (strain DSM 1495 / CBS 144.50 / IMI 039719)</name>
    <name type="common">Thermochaetoides thermophila</name>
    <dbReference type="NCBI Taxonomy" id="759272"/>
    <lineage>
        <taxon>Eukaryota</taxon>
        <taxon>Fungi</taxon>
        <taxon>Dikarya</taxon>
        <taxon>Ascomycota</taxon>
        <taxon>Pezizomycotina</taxon>
        <taxon>Sordariomycetes</taxon>
        <taxon>Sordariomycetidae</taxon>
        <taxon>Sordariales</taxon>
        <taxon>Chaetomiaceae</taxon>
        <taxon>Thermochaetoides</taxon>
    </lineage>
</organism>
<keyword evidence="5" id="KW-0805">Transcription regulation</keyword>
<dbReference type="InterPro" id="IPR036395">
    <property type="entry name" value="Cu_fist_DNA-bd_dom_sf"/>
</dbReference>
<dbReference type="RefSeq" id="XP_006694716.1">
    <property type="nucleotide sequence ID" value="XM_006694653.1"/>
</dbReference>
<keyword evidence="2" id="KW-0479">Metal-binding</keyword>
<keyword evidence="3" id="KW-0862">Zinc</keyword>
<dbReference type="GeneID" id="18258354"/>